<reference evidence="2 4" key="1">
    <citation type="submission" date="2016-10" db="EMBL/GenBank/DDBJ databases">
        <authorList>
            <person name="Cai Z."/>
        </authorList>
    </citation>
    <scope>NUCLEOTIDE SEQUENCE [LARGE SCALE GENOMIC DNA]</scope>
    <source>
        <strain evidence="2 4">DSM 25227</strain>
    </source>
</reference>
<dbReference type="OrthoDB" id="9803878at2"/>
<sequence>MKEHDLNPRRRRRFVRTTDSDHDSPIFPFVAKGSEVHGPEQLCVTDLIYVPITGGFAYAALILDASSRRVVGYAIGRSINARLGVTALR</sequence>
<dbReference type="EMBL" id="UETC01000018">
    <property type="protein sequence ID" value="SSA51272.1"/>
    <property type="molecule type" value="Genomic_DNA"/>
</dbReference>
<dbReference type="InterPro" id="IPR050900">
    <property type="entry name" value="Transposase_IS3/IS150/IS904"/>
</dbReference>
<dbReference type="Proteomes" id="UP000245839">
    <property type="component" value="Unassembled WGS sequence"/>
</dbReference>
<organism evidence="2 4">
    <name type="scientific">Jannaschia seohaensis</name>
    <dbReference type="NCBI Taxonomy" id="475081"/>
    <lineage>
        <taxon>Bacteria</taxon>
        <taxon>Pseudomonadati</taxon>
        <taxon>Pseudomonadota</taxon>
        <taxon>Alphaproteobacteria</taxon>
        <taxon>Rhodobacterales</taxon>
        <taxon>Roseobacteraceae</taxon>
        <taxon>Jannaschia</taxon>
    </lineage>
</organism>
<keyword evidence="3" id="KW-1185">Reference proteome</keyword>
<dbReference type="SUPFAM" id="SSF53098">
    <property type="entry name" value="Ribonuclease H-like"/>
    <property type="match status" value="1"/>
</dbReference>
<evidence type="ECO:0000313" key="2">
    <source>
        <dbReference type="EMBL" id="SSA51272.1"/>
    </source>
</evidence>
<dbReference type="PANTHER" id="PTHR46889">
    <property type="entry name" value="TRANSPOSASE INSF FOR INSERTION SEQUENCE IS3B-RELATED"/>
    <property type="match status" value="1"/>
</dbReference>
<dbReference type="EMBL" id="QGDJ01000018">
    <property type="protein sequence ID" value="PWJ11756.1"/>
    <property type="molecule type" value="Genomic_DNA"/>
</dbReference>
<dbReference type="InterPro" id="IPR012337">
    <property type="entry name" value="RNaseH-like_sf"/>
</dbReference>
<proteinExistence type="predicted"/>
<dbReference type="PANTHER" id="PTHR46889:SF7">
    <property type="entry name" value="TRANSPOSASE FOR INSERTION SEQUENCE ELEMENT IS904"/>
    <property type="match status" value="1"/>
</dbReference>
<accession>A0A2Y9C3D5</accession>
<dbReference type="Proteomes" id="UP000251571">
    <property type="component" value="Unassembled WGS sequence"/>
</dbReference>
<evidence type="ECO:0000313" key="3">
    <source>
        <dbReference type="Proteomes" id="UP000245839"/>
    </source>
</evidence>
<protein>
    <recommendedName>
        <fullName evidence="5">Integrase catalytic domain-containing protein</fullName>
    </recommendedName>
</protein>
<evidence type="ECO:0000313" key="4">
    <source>
        <dbReference type="Proteomes" id="UP000251571"/>
    </source>
</evidence>
<gene>
    <name evidence="1" type="ORF">BCF38_11823</name>
    <name evidence="2" type="ORF">SAMN05421539_11823</name>
</gene>
<dbReference type="AlphaFoldDB" id="A0A2Y9C3D5"/>
<name>A0A2Y9C3D5_9RHOB</name>
<evidence type="ECO:0008006" key="5">
    <source>
        <dbReference type="Google" id="ProtNLM"/>
    </source>
</evidence>
<evidence type="ECO:0000313" key="1">
    <source>
        <dbReference type="EMBL" id="PWJ11756.1"/>
    </source>
</evidence>
<reference evidence="1 3" key="2">
    <citation type="submission" date="2018-03" db="EMBL/GenBank/DDBJ databases">
        <title>Genomic Encyclopedia of Archaeal and Bacterial Type Strains, Phase II (KMG-II): from individual species to whole genera.</title>
        <authorList>
            <person name="Goeker M."/>
        </authorList>
    </citation>
    <scope>NUCLEOTIDE SEQUENCE [LARGE SCALE GENOMIC DNA]</scope>
    <source>
        <strain evidence="1 3">DSM 25227</strain>
    </source>
</reference>